<dbReference type="EMBL" id="UZAH01008827">
    <property type="protein sequence ID" value="VDO34784.1"/>
    <property type="molecule type" value="Genomic_DNA"/>
</dbReference>
<organism evidence="2 3">
    <name type="scientific">Heligmosomoides polygyrus</name>
    <name type="common">Parasitic roundworm</name>
    <dbReference type="NCBI Taxonomy" id="6339"/>
    <lineage>
        <taxon>Eukaryota</taxon>
        <taxon>Metazoa</taxon>
        <taxon>Ecdysozoa</taxon>
        <taxon>Nematoda</taxon>
        <taxon>Chromadorea</taxon>
        <taxon>Rhabditida</taxon>
        <taxon>Rhabditina</taxon>
        <taxon>Rhabditomorpha</taxon>
        <taxon>Strongyloidea</taxon>
        <taxon>Heligmosomidae</taxon>
        <taxon>Heligmosomoides</taxon>
    </lineage>
</organism>
<keyword evidence="2" id="KW-1185">Reference proteome</keyword>
<dbReference type="WBParaSite" id="HPBE_0000342301-mRNA-1">
    <property type="protein sequence ID" value="HPBE_0000342301-mRNA-1"/>
    <property type="gene ID" value="HPBE_0000342301"/>
</dbReference>
<name>A0A183FB81_HELPZ</name>
<proteinExistence type="predicted"/>
<accession>A0A3P7VKJ4</accession>
<protein>
    <submittedName>
        <fullName evidence="3">NPH3 domain-containing protein</fullName>
    </submittedName>
</protein>
<reference evidence="3" key="2">
    <citation type="submission" date="2019-09" db="UniProtKB">
        <authorList>
            <consortium name="WormBaseParasite"/>
        </authorList>
    </citation>
    <scope>IDENTIFICATION</scope>
</reference>
<gene>
    <name evidence="1" type="ORF">HPBE_LOCUS3424</name>
</gene>
<dbReference type="AlphaFoldDB" id="A0A183FB81"/>
<evidence type="ECO:0000313" key="2">
    <source>
        <dbReference type="Proteomes" id="UP000050761"/>
    </source>
</evidence>
<reference evidence="1 2" key="1">
    <citation type="submission" date="2018-11" db="EMBL/GenBank/DDBJ databases">
        <authorList>
            <consortium name="Pathogen Informatics"/>
        </authorList>
    </citation>
    <scope>NUCLEOTIDE SEQUENCE [LARGE SCALE GENOMIC DNA]</scope>
</reference>
<accession>A0A183FB81</accession>
<dbReference type="Proteomes" id="UP000050761">
    <property type="component" value="Unassembled WGS sequence"/>
</dbReference>
<evidence type="ECO:0000313" key="1">
    <source>
        <dbReference type="EMBL" id="VDO34784.1"/>
    </source>
</evidence>
<sequence length="77" mass="8638">MVHEAVLFLIDVVYDGIFPKDDKRGVEVPVDGPSGIPLLELRGFLSLMRKAKRCAKEAVVQSRAELEELELSITREN</sequence>
<evidence type="ECO:0000313" key="3">
    <source>
        <dbReference type="WBParaSite" id="HPBE_0000342301-mRNA-1"/>
    </source>
</evidence>